<dbReference type="Proteomes" id="UP001595528">
    <property type="component" value="Unassembled WGS sequence"/>
</dbReference>
<dbReference type="NCBIfam" id="TIGR03212">
    <property type="entry name" value="uraD_N-term-dom"/>
    <property type="match status" value="1"/>
</dbReference>
<dbReference type="PROSITE" id="PS51677">
    <property type="entry name" value="NODB"/>
    <property type="match status" value="1"/>
</dbReference>
<dbReference type="InterPro" id="IPR011330">
    <property type="entry name" value="Glyco_hydro/deAcase_b/a-brl"/>
</dbReference>
<dbReference type="RefSeq" id="WP_379897720.1">
    <property type="nucleotide sequence ID" value="NZ_JBHRTR010000005.1"/>
</dbReference>
<dbReference type="Gene3D" id="3.20.20.370">
    <property type="entry name" value="Glycoside hydrolase/deacetylase"/>
    <property type="match status" value="1"/>
</dbReference>
<gene>
    <name evidence="7" type="primary">puuE</name>
    <name evidence="7" type="ORF">ACFOGJ_01955</name>
</gene>
<evidence type="ECO:0000313" key="7">
    <source>
        <dbReference type="EMBL" id="MFC3225976.1"/>
    </source>
</evidence>
<dbReference type="PANTHER" id="PTHR43123">
    <property type="entry name" value="POLYSACCHARIDE DEACETYLASE-RELATED"/>
    <property type="match status" value="1"/>
</dbReference>
<dbReference type="CDD" id="cd10977">
    <property type="entry name" value="CE4_PuuE_SpCDA1"/>
    <property type="match status" value="1"/>
</dbReference>
<evidence type="ECO:0000313" key="8">
    <source>
        <dbReference type="Proteomes" id="UP001595528"/>
    </source>
</evidence>
<dbReference type="SUPFAM" id="SSF88713">
    <property type="entry name" value="Glycoside hydrolase/deacetylase"/>
    <property type="match status" value="1"/>
</dbReference>
<comment type="function">
    <text evidence="1">Is involved in generating a small heat-stable compound (Nod), an acylated oligomer of N-acetylglucosamine, that stimulates mitosis in various plant protoplasts.</text>
</comment>
<evidence type="ECO:0000256" key="3">
    <source>
        <dbReference type="ARBA" id="ARBA00020071"/>
    </source>
</evidence>
<evidence type="ECO:0000259" key="6">
    <source>
        <dbReference type="PROSITE" id="PS51677"/>
    </source>
</evidence>
<dbReference type="EMBL" id="JBHRTR010000005">
    <property type="protein sequence ID" value="MFC3225976.1"/>
    <property type="molecule type" value="Genomic_DNA"/>
</dbReference>
<reference evidence="8" key="1">
    <citation type="journal article" date="2019" name="Int. J. Syst. Evol. Microbiol.">
        <title>The Global Catalogue of Microorganisms (GCM) 10K type strain sequencing project: providing services to taxonomists for standard genome sequencing and annotation.</title>
        <authorList>
            <consortium name="The Broad Institute Genomics Platform"/>
            <consortium name="The Broad Institute Genome Sequencing Center for Infectious Disease"/>
            <person name="Wu L."/>
            <person name="Ma J."/>
        </authorList>
    </citation>
    <scope>NUCLEOTIDE SEQUENCE [LARGE SCALE GENOMIC DNA]</scope>
    <source>
        <strain evidence="8">KCTC 42964</strain>
    </source>
</reference>
<dbReference type="InterPro" id="IPR017625">
    <property type="entry name" value="PuuE"/>
</dbReference>
<dbReference type="InterPro" id="IPR002509">
    <property type="entry name" value="NODB_dom"/>
</dbReference>
<comment type="caution">
    <text evidence="7">The sequence shown here is derived from an EMBL/GenBank/DDBJ whole genome shotgun (WGS) entry which is preliminary data.</text>
</comment>
<feature type="domain" description="NodB homology" evidence="6">
    <location>
        <begin position="72"/>
        <end position="289"/>
    </location>
</feature>
<evidence type="ECO:0000256" key="1">
    <source>
        <dbReference type="ARBA" id="ARBA00003236"/>
    </source>
</evidence>
<keyword evidence="8" id="KW-1185">Reference proteome</keyword>
<sequence length="306" mass="34373">MSDDPTPYPRDMVGYGGRTPDPQWPGGARLALSFVMNYEEGGEMNILHGDAASESYLTEIVGAPPVPGGRHLGVESIYEYGSRAGFWRLHRMFTERKLPLTVYAVTMAMERNPEAVAAMVEAGWEIASHGYRWIDYAQMPEAEERAQLARTIEVHTRLAGSRPLGWYCGRHSANTRRLVAEEGGFLYDSDDYSDDLPYWTEVAGKPYLILPYGLDANDFRYAMPQGFNSGEQFYAYCKDSFDVLYAEGATAPKMLSIGLHCRLSGRPGRAAALARFLDYVRGHPDVWVTTRAEIARHWRDRFPPPG</sequence>
<dbReference type="Pfam" id="PF01522">
    <property type="entry name" value="Polysacc_deac_1"/>
    <property type="match status" value="1"/>
</dbReference>
<evidence type="ECO:0000256" key="4">
    <source>
        <dbReference type="ARBA" id="ARBA00032976"/>
    </source>
</evidence>
<accession>A0ABV7KUD8</accession>
<comment type="similarity">
    <text evidence="2">Belongs to the polysaccharide deacetylase family.</text>
</comment>
<proteinExistence type="inferred from homology"/>
<name>A0ABV7KUD8_9PROT</name>
<dbReference type="PANTHER" id="PTHR43123:SF1">
    <property type="entry name" value="POLYSACCHARIDE DEACETYLASE-RELATED"/>
    <property type="match status" value="1"/>
</dbReference>
<organism evidence="7 8">
    <name type="scientific">Marinibaculum pumilum</name>
    <dbReference type="NCBI Taxonomy" id="1766165"/>
    <lineage>
        <taxon>Bacteria</taxon>
        <taxon>Pseudomonadati</taxon>
        <taxon>Pseudomonadota</taxon>
        <taxon>Alphaproteobacteria</taxon>
        <taxon>Rhodospirillales</taxon>
        <taxon>Rhodospirillaceae</taxon>
        <taxon>Marinibaculum</taxon>
    </lineage>
</organism>
<protein>
    <recommendedName>
        <fullName evidence="3">Chitooligosaccharide deacetylase</fullName>
    </recommendedName>
    <alternativeName>
        <fullName evidence="4">Nodulation protein B</fullName>
    </alternativeName>
</protein>
<feature type="region of interest" description="Disordered" evidence="5">
    <location>
        <begin position="1"/>
        <end position="20"/>
    </location>
</feature>
<evidence type="ECO:0000256" key="5">
    <source>
        <dbReference type="SAM" id="MobiDB-lite"/>
    </source>
</evidence>
<evidence type="ECO:0000256" key="2">
    <source>
        <dbReference type="ARBA" id="ARBA00010973"/>
    </source>
</evidence>